<protein>
    <submittedName>
        <fullName evidence="1">Uncharacterized protein</fullName>
    </submittedName>
</protein>
<name>A0A2V1DN05_9PLEO</name>
<feature type="non-terminal residue" evidence="1">
    <location>
        <position position="1"/>
    </location>
</feature>
<gene>
    <name evidence="1" type="ORF">DM02DRAFT_473684</name>
</gene>
<evidence type="ECO:0000313" key="2">
    <source>
        <dbReference type="Proteomes" id="UP000244855"/>
    </source>
</evidence>
<sequence length="110" mass="12409">KILVVILDQQLRYKEHVVRAGTRRLKAAPTPKRTKVLNPQRARILFTSKATPAIDHASPILDQAQRLGVQAAVGALRSLGTEIAEAEADIVPMRNRWEHQQGRFWVKCHT</sequence>
<dbReference type="AlphaFoldDB" id="A0A2V1DN05"/>
<dbReference type="EMBL" id="KZ805389">
    <property type="protein sequence ID" value="PVH99592.1"/>
    <property type="molecule type" value="Genomic_DNA"/>
</dbReference>
<reference evidence="1 2" key="1">
    <citation type="journal article" date="2018" name="Sci. Rep.">
        <title>Comparative genomics provides insights into the lifestyle and reveals functional heterogeneity of dark septate endophytic fungi.</title>
        <authorList>
            <person name="Knapp D.G."/>
            <person name="Nemeth J.B."/>
            <person name="Barry K."/>
            <person name="Hainaut M."/>
            <person name="Henrissat B."/>
            <person name="Johnson J."/>
            <person name="Kuo A."/>
            <person name="Lim J.H.P."/>
            <person name="Lipzen A."/>
            <person name="Nolan M."/>
            <person name="Ohm R.A."/>
            <person name="Tamas L."/>
            <person name="Grigoriev I.V."/>
            <person name="Spatafora J.W."/>
            <person name="Nagy L.G."/>
            <person name="Kovacs G.M."/>
        </authorList>
    </citation>
    <scope>NUCLEOTIDE SEQUENCE [LARGE SCALE GENOMIC DNA]</scope>
    <source>
        <strain evidence="1 2">DSE2036</strain>
    </source>
</reference>
<dbReference type="STRING" id="97972.A0A2V1DN05"/>
<evidence type="ECO:0000313" key="1">
    <source>
        <dbReference type="EMBL" id="PVH99592.1"/>
    </source>
</evidence>
<dbReference type="OrthoDB" id="3261222at2759"/>
<feature type="non-terminal residue" evidence="1">
    <location>
        <position position="110"/>
    </location>
</feature>
<proteinExistence type="predicted"/>
<organism evidence="1 2">
    <name type="scientific">Periconia macrospinosa</name>
    <dbReference type="NCBI Taxonomy" id="97972"/>
    <lineage>
        <taxon>Eukaryota</taxon>
        <taxon>Fungi</taxon>
        <taxon>Dikarya</taxon>
        <taxon>Ascomycota</taxon>
        <taxon>Pezizomycotina</taxon>
        <taxon>Dothideomycetes</taxon>
        <taxon>Pleosporomycetidae</taxon>
        <taxon>Pleosporales</taxon>
        <taxon>Massarineae</taxon>
        <taxon>Periconiaceae</taxon>
        <taxon>Periconia</taxon>
    </lineage>
</organism>
<accession>A0A2V1DN05</accession>
<keyword evidence="2" id="KW-1185">Reference proteome</keyword>
<dbReference type="Proteomes" id="UP000244855">
    <property type="component" value="Unassembled WGS sequence"/>
</dbReference>